<sequence length="113" mass="12844">MQQVFFNQYVWLGIVADQQDDIQKRGMVGKNELAGPAEFFQAVETDTQYTRPLQVADKETPNSAYHASCFKLAFDVAFGRFERIGQKCDFEQYACNAEEDEAEECGKKATEIV</sequence>
<comment type="caution">
    <text evidence="1">The sequence shown here is derived from an EMBL/GenBank/DDBJ whole genome shotgun (WGS) entry which is preliminary data.</text>
</comment>
<evidence type="ECO:0000313" key="1">
    <source>
        <dbReference type="EMBL" id="EEG33427.1"/>
    </source>
</evidence>
<name>C0ENQ0_NEIFL</name>
<keyword evidence="2" id="KW-1185">Reference proteome</keyword>
<dbReference type="AlphaFoldDB" id="C0ENQ0"/>
<dbReference type="EMBL" id="ACEN01000070">
    <property type="protein sequence ID" value="EEG33427.1"/>
    <property type="molecule type" value="Genomic_DNA"/>
</dbReference>
<dbReference type="Proteomes" id="UP000004457">
    <property type="component" value="Unassembled WGS sequence"/>
</dbReference>
<protein>
    <submittedName>
        <fullName evidence="1">Uncharacterized protein</fullName>
    </submittedName>
</protein>
<evidence type="ECO:0000313" key="2">
    <source>
        <dbReference type="Proteomes" id="UP000004457"/>
    </source>
</evidence>
<accession>C0ENQ0</accession>
<gene>
    <name evidence="1" type="ORF">NEIFLAOT_01587</name>
</gene>
<organism evidence="1 2">
    <name type="scientific">Neisseria flavescens NRL30031/H210</name>
    <dbReference type="NCBI Taxonomy" id="546264"/>
    <lineage>
        <taxon>Bacteria</taxon>
        <taxon>Pseudomonadati</taxon>
        <taxon>Pseudomonadota</taxon>
        <taxon>Betaproteobacteria</taxon>
        <taxon>Neisseriales</taxon>
        <taxon>Neisseriaceae</taxon>
        <taxon>Neisseria</taxon>
    </lineage>
</organism>
<proteinExistence type="predicted"/>
<reference evidence="1 2" key="1">
    <citation type="submission" date="2009-01" db="EMBL/GenBank/DDBJ databases">
        <authorList>
            <person name="Fulton L."/>
            <person name="Clifton S."/>
            <person name="Chinwalla A.T."/>
            <person name="Mitreva M."/>
            <person name="Sodergren E."/>
            <person name="Weinstock G."/>
            <person name="Clifton S."/>
            <person name="Dooling D.J."/>
            <person name="Fulton B."/>
            <person name="Minx P."/>
            <person name="Pepin K.H."/>
            <person name="Johnson M."/>
            <person name="Bhonagiri V."/>
            <person name="Nash W.E."/>
            <person name="Mardis E.R."/>
            <person name="Wilson R.K."/>
        </authorList>
    </citation>
    <scope>NUCLEOTIDE SEQUENCE [LARGE SCALE GENOMIC DNA]</scope>
    <source>
        <strain evidence="1 2">NRL30031/H210</strain>
    </source>
</reference>